<reference evidence="2 3" key="1">
    <citation type="submission" date="2016-10" db="EMBL/GenBank/DDBJ databases">
        <authorList>
            <person name="de Groot N.N."/>
        </authorList>
    </citation>
    <scope>NUCLEOTIDE SEQUENCE [LARGE SCALE GENOMIC DNA]</scope>
    <source>
        <strain evidence="2 3">CGMCC 4.1877</strain>
    </source>
</reference>
<organism evidence="2 3">
    <name type="scientific">Pseudonocardia ammonioxydans</name>
    <dbReference type="NCBI Taxonomy" id="260086"/>
    <lineage>
        <taxon>Bacteria</taxon>
        <taxon>Bacillati</taxon>
        <taxon>Actinomycetota</taxon>
        <taxon>Actinomycetes</taxon>
        <taxon>Pseudonocardiales</taxon>
        <taxon>Pseudonocardiaceae</taxon>
        <taxon>Pseudonocardia</taxon>
    </lineage>
</organism>
<evidence type="ECO:0000313" key="3">
    <source>
        <dbReference type="Proteomes" id="UP000199614"/>
    </source>
</evidence>
<dbReference type="RefSeq" id="WP_093337633.1">
    <property type="nucleotide sequence ID" value="NZ_FOUY01000003.1"/>
</dbReference>
<dbReference type="Proteomes" id="UP000199614">
    <property type="component" value="Unassembled WGS sequence"/>
</dbReference>
<proteinExistence type="predicted"/>
<name>A0A1I4TVL2_PSUAM</name>
<evidence type="ECO:0000256" key="1">
    <source>
        <dbReference type="SAM" id="Phobius"/>
    </source>
</evidence>
<feature type="transmembrane region" description="Helical" evidence="1">
    <location>
        <begin position="12"/>
        <end position="33"/>
    </location>
</feature>
<feature type="transmembrane region" description="Helical" evidence="1">
    <location>
        <begin position="113"/>
        <end position="131"/>
    </location>
</feature>
<feature type="transmembrane region" description="Helical" evidence="1">
    <location>
        <begin position="78"/>
        <end position="101"/>
    </location>
</feature>
<dbReference type="AlphaFoldDB" id="A0A1I4TVL2"/>
<dbReference type="STRING" id="260086.SAMN05216207_100327"/>
<accession>A0A1I4TVL2</accession>
<feature type="transmembrane region" description="Helical" evidence="1">
    <location>
        <begin position="54"/>
        <end position="72"/>
    </location>
</feature>
<keyword evidence="3" id="KW-1185">Reference proteome</keyword>
<feature type="transmembrane region" description="Helical" evidence="1">
    <location>
        <begin position="166"/>
        <end position="186"/>
    </location>
</feature>
<dbReference type="OrthoDB" id="8535577at2"/>
<keyword evidence="1" id="KW-1133">Transmembrane helix</keyword>
<dbReference type="EMBL" id="FOUY01000003">
    <property type="protein sequence ID" value="SFM80610.1"/>
    <property type="molecule type" value="Genomic_DNA"/>
</dbReference>
<feature type="transmembrane region" description="Helical" evidence="1">
    <location>
        <begin position="143"/>
        <end position="161"/>
    </location>
</feature>
<evidence type="ECO:0000313" key="2">
    <source>
        <dbReference type="EMBL" id="SFM80610.1"/>
    </source>
</evidence>
<keyword evidence="1" id="KW-0812">Transmembrane</keyword>
<keyword evidence="1" id="KW-0472">Membrane</keyword>
<sequence>MTLEATGIRLLPLWMLVAYLVTFVATRLVTRAIRLGRGPFRDTSVGGVHVHHQVYGIFLLLVAGAAEFTWRPGPPADVVLAVLFGIGAALTLDEFALWLRLDDVYWSPEGRRSVDAVLVAGVLGTALVLGADPIGDAPGSPSWTVAITVTAGLVVAVLAILKGRIVLGLIGVLVPVVALVGAVRLARPGSYWARRFYRPGSRRSRRALRRFPPGHRTRWDRLVDLFAVVPARPAPDERTGTDPGQHG</sequence>
<evidence type="ECO:0008006" key="4">
    <source>
        <dbReference type="Google" id="ProtNLM"/>
    </source>
</evidence>
<protein>
    <recommendedName>
        <fullName evidence="4">Integral membrane protein</fullName>
    </recommendedName>
</protein>
<gene>
    <name evidence="2" type="ORF">SAMN05216207_100327</name>
</gene>